<evidence type="ECO:0000313" key="2">
    <source>
        <dbReference type="EMBL" id="TQO19421.1"/>
    </source>
</evidence>
<accession>A0A8H2K851</accession>
<dbReference type="Proteomes" id="UP000316560">
    <property type="component" value="Unassembled WGS sequence"/>
</dbReference>
<name>A0A8H2K851_9MICO</name>
<organism evidence="2 3">
    <name type="scientific">Rhodoglobus vestalii</name>
    <dbReference type="NCBI Taxonomy" id="193384"/>
    <lineage>
        <taxon>Bacteria</taxon>
        <taxon>Bacillati</taxon>
        <taxon>Actinomycetota</taxon>
        <taxon>Actinomycetes</taxon>
        <taxon>Micrococcales</taxon>
        <taxon>Microbacteriaceae</taxon>
        <taxon>Rhodoglobus</taxon>
    </lineage>
</organism>
<dbReference type="EMBL" id="VFRA01000001">
    <property type="protein sequence ID" value="TQO19421.1"/>
    <property type="molecule type" value="Genomic_DNA"/>
</dbReference>
<proteinExistence type="predicted"/>
<evidence type="ECO:0000256" key="1">
    <source>
        <dbReference type="SAM" id="Phobius"/>
    </source>
</evidence>
<sequence>MPLNSVSRDPVLKDTPRPRLLLPKALLTRGILAALAFIGPVFGVLYVIVLPDGPWLAVVITQIAATLLAGAGAIGYFRSAIWIGPDSSLVTERGFFGQVTSFTKDDAESILLAEVYTSDGSESRPQLVVLGADNNRLLRMRGQYWTRKDMDIVAAAIDVPAHRIPETVSMGELRSDYPHALYVLERHPVLVAAVAVLGTAVTAVGLLLVLDLIRMITG</sequence>
<feature type="transmembrane region" description="Helical" evidence="1">
    <location>
        <begin position="26"/>
        <end position="49"/>
    </location>
</feature>
<keyword evidence="1" id="KW-0812">Transmembrane</keyword>
<gene>
    <name evidence="2" type="ORF">FB472_0971</name>
</gene>
<protein>
    <submittedName>
        <fullName evidence="2">Uncharacterized protein</fullName>
    </submittedName>
</protein>
<keyword evidence="3" id="KW-1185">Reference proteome</keyword>
<comment type="caution">
    <text evidence="2">The sequence shown here is derived from an EMBL/GenBank/DDBJ whole genome shotgun (WGS) entry which is preliminary data.</text>
</comment>
<feature type="transmembrane region" description="Helical" evidence="1">
    <location>
        <begin position="55"/>
        <end position="77"/>
    </location>
</feature>
<feature type="transmembrane region" description="Helical" evidence="1">
    <location>
        <begin position="189"/>
        <end position="210"/>
    </location>
</feature>
<dbReference type="AlphaFoldDB" id="A0A8H2K851"/>
<dbReference type="RefSeq" id="WP_246078083.1">
    <property type="nucleotide sequence ID" value="NZ_VFRA01000001.1"/>
</dbReference>
<reference evidence="2 3" key="1">
    <citation type="submission" date="2019-06" db="EMBL/GenBank/DDBJ databases">
        <title>Sequencing the genomes of 1000 actinobacteria strains.</title>
        <authorList>
            <person name="Klenk H.-P."/>
        </authorList>
    </citation>
    <scope>NUCLEOTIDE SEQUENCE [LARGE SCALE GENOMIC DNA]</scope>
    <source>
        <strain evidence="2 3">DSM 21947</strain>
    </source>
</reference>
<evidence type="ECO:0000313" key="3">
    <source>
        <dbReference type="Proteomes" id="UP000316560"/>
    </source>
</evidence>
<keyword evidence="1" id="KW-0472">Membrane</keyword>
<keyword evidence="1" id="KW-1133">Transmembrane helix</keyword>